<name>A0A7W2IMP6_9BURK</name>
<dbReference type="PRINTS" id="PR00260">
    <property type="entry name" value="CHEMTRNSDUCR"/>
</dbReference>
<protein>
    <submittedName>
        <fullName evidence="7">Chemotaxis protein</fullName>
    </submittedName>
</protein>
<dbReference type="Pfam" id="PF00015">
    <property type="entry name" value="MCPsignal"/>
    <property type="match status" value="1"/>
</dbReference>
<dbReference type="PANTHER" id="PTHR43531:SF14">
    <property type="entry name" value="METHYL-ACCEPTING CHEMOTAXIS PROTEIN I-RELATED"/>
    <property type="match status" value="1"/>
</dbReference>
<dbReference type="EMBL" id="JACEZU010000013">
    <property type="protein sequence ID" value="MBA5689913.1"/>
    <property type="molecule type" value="Genomic_DNA"/>
</dbReference>
<dbReference type="Proteomes" id="UP000573499">
    <property type="component" value="Unassembled WGS sequence"/>
</dbReference>
<accession>A0A7W2IMP6</accession>
<dbReference type="FunFam" id="1.10.287.950:FF:000001">
    <property type="entry name" value="Methyl-accepting chemotaxis sensory transducer"/>
    <property type="match status" value="1"/>
</dbReference>
<keyword evidence="5" id="KW-0812">Transmembrane</keyword>
<reference evidence="7 8" key="1">
    <citation type="submission" date="2020-07" db="EMBL/GenBank/DDBJ databases">
        <title>Novel species isolated from subtropical streams in China.</title>
        <authorList>
            <person name="Lu H."/>
        </authorList>
    </citation>
    <scope>NUCLEOTIDE SEQUENCE [LARGE SCALE GENOMIC DNA]</scope>
    <source>
        <strain evidence="7 8">LX47W</strain>
    </source>
</reference>
<keyword evidence="4" id="KW-0807">Transducer</keyword>
<evidence type="ECO:0000256" key="4">
    <source>
        <dbReference type="PROSITE-ProRule" id="PRU00284"/>
    </source>
</evidence>
<evidence type="ECO:0000256" key="2">
    <source>
        <dbReference type="ARBA" id="ARBA00022481"/>
    </source>
</evidence>
<dbReference type="GO" id="GO:0005886">
    <property type="term" value="C:plasma membrane"/>
    <property type="evidence" value="ECO:0007669"/>
    <property type="project" value="TreeGrafter"/>
</dbReference>
<keyword evidence="5" id="KW-1133">Transmembrane helix</keyword>
<dbReference type="GO" id="GO:0007165">
    <property type="term" value="P:signal transduction"/>
    <property type="evidence" value="ECO:0007669"/>
    <property type="project" value="UniProtKB-KW"/>
</dbReference>
<dbReference type="GO" id="GO:0004888">
    <property type="term" value="F:transmembrane signaling receptor activity"/>
    <property type="evidence" value="ECO:0007669"/>
    <property type="project" value="InterPro"/>
</dbReference>
<evidence type="ECO:0000313" key="8">
    <source>
        <dbReference type="Proteomes" id="UP000573499"/>
    </source>
</evidence>
<evidence type="ECO:0000256" key="5">
    <source>
        <dbReference type="SAM" id="Phobius"/>
    </source>
</evidence>
<feature type="domain" description="Methyl-accepting transducer" evidence="6">
    <location>
        <begin position="259"/>
        <end position="488"/>
    </location>
</feature>
<comment type="similarity">
    <text evidence="3">Belongs to the methyl-accepting chemotaxis (MCP) protein family.</text>
</comment>
<dbReference type="GO" id="GO:0006935">
    <property type="term" value="P:chemotaxis"/>
    <property type="evidence" value="ECO:0007669"/>
    <property type="project" value="InterPro"/>
</dbReference>
<keyword evidence="5" id="KW-0472">Membrane</keyword>
<dbReference type="AlphaFoldDB" id="A0A7W2IMP6"/>
<proteinExistence type="inferred from homology"/>
<dbReference type="Gene3D" id="1.10.287.950">
    <property type="entry name" value="Methyl-accepting chemotaxis protein"/>
    <property type="match status" value="1"/>
</dbReference>
<evidence type="ECO:0000259" key="6">
    <source>
        <dbReference type="PROSITE" id="PS50111"/>
    </source>
</evidence>
<sequence>MSIKHRIWAVPVIAAVLFGLGLAVTVYFITGAIASIDATAHADYPLLEQVKELGQQMDGLSGGFKDAVTEGDSRRLGALAEQSRVIQGQLQVLGTLPGQQPLAARLRREFDAYYAPAMQVARILLEVETGDADQAIVAMQQQLQVLQADLAQTRRLAQRRFDGGVAASGASVRHVLSTSVAVAVLVIAALGLVSWYVVRSIWQQLGGEPEYACAIAQAVAAGDLSMDIATEAGDEGSVLAVLKAMQGRLGAIVADVKAASSTIRHASADIAAGNADLSSRTELQASRQEQTAHSMAALTGTVLRNADHARQANELVLGAASVAQRGGAVVADVVTTMNAIHASAVQIADIIGVIDSIAFQTNLLALNAAVEAARAGEQGRGFAVVAGEVRNLAQRSAASARQIRDLIGSSVERIDAGARLADQAGSTMAEIVGAVQHVAGIMGEIAAASAQQSRGIEQVDHAIHQMDAMTQQNAALVEQAAAAAVSLEDQAGRLSASLAIFRLGRQATDKVCLARPPALLAQAA</sequence>
<gene>
    <name evidence="7" type="ORF">H3H39_22950</name>
</gene>
<comment type="caution">
    <text evidence="7">The sequence shown here is derived from an EMBL/GenBank/DDBJ whole genome shotgun (WGS) entry which is preliminary data.</text>
</comment>
<keyword evidence="8" id="KW-1185">Reference proteome</keyword>
<dbReference type="InterPro" id="IPR004090">
    <property type="entry name" value="Chemotax_Me-accpt_rcpt"/>
</dbReference>
<dbReference type="SUPFAM" id="SSF58104">
    <property type="entry name" value="Methyl-accepting chemotaxis protein (MCP) signaling domain"/>
    <property type="match status" value="1"/>
</dbReference>
<dbReference type="SMART" id="SM00283">
    <property type="entry name" value="MA"/>
    <property type="match status" value="1"/>
</dbReference>
<dbReference type="InterPro" id="IPR004089">
    <property type="entry name" value="MCPsignal_dom"/>
</dbReference>
<dbReference type="RefSeq" id="WP_182156712.1">
    <property type="nucleotide sequence ID" value="NZ_JACEZU010000013.1"/>
</dbReference>
<evidence type="ECO:0000313" key="7">
    <source>
        <dbReference type="EMBL" id="MBA5689913.1"/>
    </source>
</evidence>
<dbReference type="PROSITE" id="PS50111">
    <property type="entry name" value="CHEMOTAXIS_TRANSDUC_2"/>
    <property type="match status" value="1"/>
</dbReference>
<keyword evidence="2" id="KW-0488">Methylation</keyword>
<dbReference type="InterPro" id="IPR051310">
    <property type="entry name" value="MCP_chemotaxis"/>
</dbReference>
<comment type="subcellular location">
    <subcellularLocation>
        <location evidence="1">Membrane</location>
    </subcellularLocation>
</comment>
<evidence type="ECO:0000256" key="3">
    <source>
        <dbReference type="ARBA" id="ARBA00029447"/>
    </source>
</evidence>
<dbReference type="PANTHER" id="PTHR43531">
    <property type="entry name" value="PROTEIN ICFG"/>
    <property type="match status" value="1"/>
</dbReference>
<evidence type="ECO:0000256" key="1">
    <source>
        <dbReference type="ARBA" id="ARBA00004370"/>
    </source>
</evidence>
<organism evidence="7 8">
    <name type="scientific">Rugamonas apoptosis</name>
    <dbReference type="NCBI Taxonomy" id="2758570"/>
    <lineage>
        <taxon>Bacteria</taxon>
        <taxon>Pseudomonadati</taxon>
        <taxon>Pseudomonadota</taxon>
        <taxon>Betaproteobacteria</taxon>
        <taxon>Burkholderiales</taxon>
        <taxon>Oxalobacteraceae</taxon>
        <taxon>Telluria group</taxon>
        <taxon>Rugamonas</taxon>
    </lineage>
</organism>
<feature type="transmembrane region" description="Helical" evidence="5">
    <location>
        <begin position="7"/>
        <end position="29"/>
    </location>
</feature>
<dbReference type="CDD" id="cd11386">
    <property type="entry name" value="MCP_signal"/>
    <property type="match status" value="1"/>
</dbReference>